<dbReference type="GO" id="GO:0110154">
    <property type="term" value="P:RNA decapping"/>
    <property type="evidence" value="ECO:0007669"/>
    <property type="project" value="TreeGrafter"/>
</dbReference>
<dbReference type="Proteomes" id="UP000321523">
    <property type="component" value="Unassembled WGS sequence"/>
</dbReference>
<dbReference type="GO" id="GO:0016791">
    <property type="term" value="F:phosphatase activity"/>
    <property type="evidence" value="ECO:0007669"/>
    <property type="project" value="TreeGrafter"/>
</dbReference>
<sequence>MSLPERSANVVLNFLRKRQDEEQVAATVPRGIRVYAIGDIHGRADLLMRLLDMVTEDAKAAPGPVNYLVYLGDYVDRGLHSRQVIDIMIGGPPATFGAVHLRGNHEATFEEFLTNPAVGPGWFKFGGLATLHSYGVQIPSGLTQQERIAYAQQELRKAMPPSHVSFLSHLRPSLTIGDYFFTHAGIKPGVPLNRQDRDDMLWIREEFLTSNTDHGKVVVHGHTISELPEIRSNRIGIDTGAYASGRLTCLVLEGDRRRFIATER</sequence>
<comment type="caution">
    <text evidence="2">The sequence shown here is derived from an EMBL/GenBank/DDBJ whole genome shotgun (WGS) entry which is preliminary data.</text>
</comment>
<dbReference type="OrthoDB" id="9807890at2"/>
<evidence type="ECO:0000313" key="3">
    <source>
        <dbReference type="Proteomes" id="UP000321523"/>
    </source>
</evidence>
<reference evidence="2 3" key="1">
    <citation type="submission" date="2019-07" db="EMBL/GenBank/DDBJ databases">
        <title>Whole genome shotgun sequence of Skermanella aerolata NBRC 106429.</title>
        <authorList>
            <person name="Hosoyama A."/>
            <person name="Uohara A."/>
            <person name="Ohji S."/>
            <person name="Ichikawa N."/>
        </authorList>
    </citation>
    <scope>NUCLEOTIDE SEQUENCE [LARGE SCALE GENOMIC DNA]</scope>
    <source>
        <strain evidence="2 3">NBRC 106429</strain>
    </source>
</reference>
<dbReference type="RefSeq" id="WP_052830909.1">
    <property type="nucleotide sequence ID" value="NZ_BJYZ01000006.1"/>
</dbReference>
<evidence type="ECO:0000313" key="2">
    <source>
        <dbReference type="EMBL" id="GEO37515.1"/>
    </source>
</evidence>
<dbReference type="InterPro" id="IPR029052">
    <property type="entry name" value="Metallo-depent_PP-like"/>
</dbReference>
<dbReference type="InterPro" id="IPR050126">
    <property type="entry name" value="Ap4A_hydrolase"/>
</dbReference>
<organism evidence="2 3">
    <name type="scientific">Skermanella aerolata</name>
    <dbReference type="NCBI Taxonomy" id="393310"/>
    <lineage>
        <taxon>Bacteria</taxon>
        <taxon>Pseudomonadati</taxon>
        <taxon>Pseudomonadota</taxon>
        <taxon>Alphaproteobacteria</taxon>
        <taxon>Rhodospirillales</taxon>
        <taxon>Azospirillaceae</taxon>
        <taxon>Skermanella</taxon>
    </lineage>
</organism>
<keyword evidence="3" id="KW-1185">Reference proteome</keyword>
<dbReference type="EMBL" id="BJYZ01000006">
    <property type="protein sequence ID" value="GEO37515.1"/>
    <property type="molecule type" value="Genomic_DNA"/>
</dbReference>
<dbReference type="CDD" id="cd00144">
    <property type="entry name" value="MPP_PPP_family"/>
    <property type="match status" value="1"/>
</dbReference>
<dbReference type="PANTHER" id="PTHR42850">
    <property type="entry name" value="METALLOPHOSPHOESTERASE"/>
    <property type="match status" value="1"/>
</dbReference>
<dbReference type="Pfam" id="PF00149">
    <property type="entry name" value="Metallophos"/>
    <property type="match status" value="1"/>
</dbReference>
<dbReference type="Gene3D" id="3.60.21.10">
    <property type="match status" value="1"/>
</dbReference>
<gene>
    <name evidence="2" type="ORF">SAE02_16630</name>
</gene>
<dbReference type="AlphaFoldDB" id="A0A512DM21"/>
<evidence type="ECO:0000259" key="1">
    <source>
        <dbReference type="Pfam" id="PF00149"/>
    </source>
</evidence>
<dbReference type="GO" id="GO:0008803">
    <property type="term" value="F:bis(5'-nucleosyl)-tetraphosphatase (symmetrical) activity"/>
    <property type="evidence" value="ECO:0007669"/>
    <property type="project" value="TreeGrafter"/>
</dbReference>
<protein>
    <submittedName>
        <fullName evidence="2">Metallophosphoesterase</fullName>
    </submittedName>
</protein>
<dbReference type="PANTHER" id="PTHR42850:SF4">
    <property type="entry name" value="ZINC-DEPENDENT ENDOPOLYPHOSPHATASE"/>
    <property type="match status" value="1"/>
</dbReference>
<name>A0A512DM21_9PROT</name>
<dbReference type="InterPro" id="IPR004843">
    <property type="entry name" value="Calcineurin-like_PHP"/>
</dbReference>
<dbReference type="SUPFAM" id="SSF56300">
    <property type="entry name" value="Metallo-dependent phosphatases"/>
    <property type="match status" value="1"/>
</dbReference>
<dbReference type="GO" id="GO:0005737">
    <property type="term" value="C:cytoplasm"/>
    <property type="evidence" value="ECO:0007669"/>
    <property type="project" value="TreeGrafter"/>
</dbReference>
<proteinExistence type="predicted"/>
<feature type="domain" description="Calcineurin-like phosphoesterase" evidence="1">
    <location>
        <begin position="32"/>
        <end position="225"/>
    </location>
</feature>
<accession>A0A512DM21</accession>